<evidence type="ECO:0000313" key="2">
    <source>
        <dbReference type="EMBL" id="GEU48316.1"/>
    </source>
</evidence>
<comment type="caution">
    <text evidence="2">The sequence shown here is derived from an EMBL/GenBank/DDBJ whole genome shotgun (WGS) entry which is preliminary data.</text>
</comment>
<dbReference type="AlphaFoldDB" id="A0A6L2KFZ9"/>
<feature type="compositionally biased region" description="Polar residues" evidence="1">
    <location>
        <begin position="160"/>
        <end position="170"/>
    </location>
</feature>
<dbReference type="EMBL" id="BKCJ010002402">
    <property type="protein sequence ID" value="GEU48316.1"/>
    <property type="molecule type" value="Genomic_DNA"/>
</dbReference>
<proteinExistence type="predicted"/>
<reference evidence="2" key="1">
    <citation type="journal article" date="2019" name="Sci. Rep.">
        <title>Draft genome of Tanacetum cinerariifolium, the natural source of mosquito coil.</title>
        <authorList>
            <person name="Yamashiro T."/>
            <person name="Shiraishi A."/>
            <person name="Satake H."/>
            <person name="Nakayama K."/>
        </authorList>
    </citation>
    <scope>NUCLEOTIDE SEQUENCE</scope>
</reference>
<name>A0A6L2KFZ9_TANCI</name>
<evidence type="ECO:0000256" key="1">
    <source>
        <dbReference type="SAM" id="MobiDB-lite"/>
    </source>
</evidence>
<accession>A0A6L2KFZ9</accession>
<organism evidence="2">
    <name type="scientific">Tanacetum cinerariifolium</name>
    <name type="common">Dalmatian daisy</name>
    <name type="synonym">Chrysanthemum cinerariifolium</name>
    <dbReference type="NCBI Taxonomy" id="118510"/>
    <lineage>
        <taxon>Eukaryota</taxon>
        <taxon>Viridiplantae</taxon>
        <taxon>Streptophyta</taxon>
        <taxon>Embryophyta</taxon>
        <taxon>Tracheophyta</taxon>
        <taxon>Spermatophyta</taxon>
        <taxon>Magnoliopsida</taxon>
        <taxon>eudicotyledons</taxon>
        <taxon>Gunneridae</taxon>
        <taxon>Pentapetalae</taxon>
        <taxon>asterids</taxon>
        <taxon>campanulids</taxon>
        <taxon>Asterales</taxon>
        <taxon>Asteraceae</taxon>
        <taxon>Asteroideae</taxon>
        <taxon>Anthemideae</taxon>
        <taxon>Anthemidinae</taxon>
        <taxon>Tanacetum</taxon>
    </lineage>
</organism>
<feature type="region of interest" description="Disordered" evidence="1">
    <location>
        <begin position="106"/>
        <end position="213"/>
    </location>
</feature>
<sequence>MAVSDFISKCCLKEAFTRAPTQYKEYLIEFWYTTKTLDNSNVWVSTPTSGVRGEICITNFRNALKAHYLPHSTVYVSPPSITTLQNLPHKLRRSPKAKSLELQLKSEAKDHQKIHLSPRLRHINPKLANPKLKLNGKDKILSHPSPPTPMVGEMHKEPQQAASGLTSLGATSEEGAHPQLSSNSIAKADHGPSAPNDSIPPQQGMDEGTKNTPYDHIFAGSNLNVLVDKSKYVGDGLKTIHTESSTSEELGADEISKKIKLEDLMNLLKDTRFSFFTPDSPPDEPINVSDESDQEEVAELKNTQWELQAKFLDLPRLASSVQEKLMTLDSLPGLLKMVTNTLNRFATLVENTSGATTTGVPSVDKAAASPAGGIRMLIQT</sequence>
<protein>
    <submittedName>
        <fullName evidence="2">Uncharacterized protein</fullName>
    </submittedName>
</protein>
<feature type="compositionally biased region" description="Basic residues" evidence="1">
    <location>
        <begin position="114"/>
        <end position="124"/>
    </location>
</feature>
<gene>
    <name evidence="2" type="ORF">Tci_020294</name>
</gene>